<evidence type="ECO:0008006" key="4">
    <source>
        <dbReference type="Google" id="ProtNLM"/>
    </source>
</evidence>
<organism evidence="2 3">
    <name type="scientific">Streptomyces seoulensis</name>
    <dbReference type="NCBI Taxonomy" id="73044"/>
    <lineage>
        <taxon>Bacteria</taxon>
        <taxon>Bacillati</taxon>
        <taxon>Actinomycetota</taxon>
        <taxon>Actinomycetes</taxon>
        <taxon>Kitasatosporales</taxon>
        <taxon>Streptomycetaceae</taxon>
        <taxon>Streptomyces</taxon>
    </lineage>
</organism>
<dbReference type="KEGG" id="sseo:D0Z67_11390"/>
<dbReference type="EMBL" id="CP032229">
    <property type="protein sequence ID" value="QBJ90846.1"/>
    <property type="molecule type" value="Genomic_DNA"/>
</dbReference>
<keyword evidence="3" id="KW-1185">Reference proteome</keyword>
<proteinExistence type="predicted"/>
<dbReference type="OrthoDB" id="4250889at2"/>
<name>A0A4V0ZZE9_STRSO</name>
<accession>A0A4V0ZZE9</accession>
<evidence type="ECO:0000313" key="2">
    <source>
        <dbReference type="EMBL" id="QBJ90846.1"/>
    </source>
</evidence>
<protein>
    <recommendedName>
        <fullName evidence="4">Secreted protein</fullName>
    </recommendedName>
</protein>
<keyword evidence="1" id="KW-0732">Signal</keyword>
<dbReference type="Proteomes" id="UP000292547">
    <property type="component" value="Chromosome"/>
</dbReference>
<evidence type="ECO:0000313" key="3">
    <source>
        <dbReference type="Proteomes" id="UP000292547"/>
    </source>
</evidence>
<feature type="chain" id="PRO_5020601579" description="Secreted protein" evidence="1">
    <location>
        <begin position="32"/>
        <end position="118"/>
    </location>
</feature>
<dbReference type="RefSeq" id="WP_031184326.1">
    <property type="nucleotide sequence ID" value="NZ_CP032229.1"/>
</dbReference>
<sequence>MIWGKRVAGGALAITLMSAGLGLGAAGTAEAAGARYKCKAEVHLDLGRPKATSSCKKSASGKKVTKHRVKLVCDVIRGRGNPHEIPWYLWGPWVKPGQKSTVMCGFSSFTRSWSVETK</sequence>
<feature type="signal peptide" evidence="1">
    <location>
        <begin position="1"/>
        <end position="31"/>
    </location>
</feature>
<evidence type="ECO:0000256" key="1">
    <source>
        <dbReference type="SAM" id="SignalP"/>
    </source>
</evidence>
<dbReference type="AlphaFoldDB" id="A0A4V0ZZE9"/>
<gene>
    <name evidence="2" type="ORF">D0Z67_11390</name>
</gene>
<dbReference type="GeneID" id="300099534"/>
<reference evidence="2 3" key="1">
    <citation type="submission" date="2018-08" db="EMBL/GenBank/DDBJ databases">
        <title>The complete genome sequence of Streptomyces seoulensis, a pioneer strain for nickel superoxide dismutase discovery.</title>
        <authorList>
            <person name="Shin J."/>
            <person name="Lee J.-S."/>
            <person name="Lee E.-J."/>
            <person name="Youn H.-D."/>
        </authorList>
    </citation>
    <scope>NUCLEOTIDE SEQUENCE [LARGE SCALE GENOMIC DNA]</scope>
    <source>
        <strain evidence="2 3">KCTC 9819</strain>
    </source>
</reference>